<dbReference type="AlphaFoldDB" id="A0AAV6U509"/>
<feature type="signal peptide" evidence="1">
    <location>
        <begin position="1"/>
        <end position="18"/>
    </location>
</feature>
<dbReference type="EMBL" id="JAFNEN010000658">
    <property type="protein sequence ID" value="KAG8178928.1"/>
    <property type="molecule type" value="Genomic_DNA"/>
</dbReference>
<evidence type="ECO:0000313" key="2">
    <source>
        <dbReference type="EMBL" id="KAG8178928.1"/>
    </source>
</evidence>
<keyword evidence="3" id="KW-1185">Reference proteome</keyword>
<evidence type="ECO:0000313" key="3">
    <source>
        <dbReference type="Proteomes" id="UP000827092"/>
    </source>
</evidence>
<feature type="chain" id="PRO_5043854451" evidence="1">
    <location>
        <begin position="19"/>
        <end position="129"/>
    </location>
</feature>
<sequence>MEMIGVLFVLIFVVISNGQMMMGMGGMLDFSGMIDSFKGMAAQFEKMKKIKPWYQGPNACFSDSFRDDPFFILGSMPFEMCHEMGFRRICSSRVFIKGQAMERIRMYQCCHGAVFKNVDGWMQCVKRKK</sequence>
<gene>
    <name evidence="2" type="ORF">JTE90_024903</name>
</gene>
<proteinExistence type="predicted"/>
<organism evidence="2 3">
    <name type="scientific">Oedothorax gibbosus</name>
    <dbReference type="NCBI Taxonomy" id="931172"/>
    <lineage>
        <taxon>Eukaryota</taxon>
        <taxon>Metazoa</taxon>
        <taxon>Ecdysozoa</taxon>
        <taxon>Arthropoda</taxon>
        <taxon>Chelicerata</taxon>
        <taxon>Arachnida</taxon>
        <taxon>Araneae</taxon>
        <taxon>Araneomorphae</taxon>
        <taxon>Entelegynae</taxon>
        <taxon>Araneoidea</taxon>
        <taxon>Linyphiidae</taxon>
        <taxon>Erigoninae</taxon>
        <taxon>Oedothorax</taxon>
    </lineage>
</organism>
<comment type="caution">
    <text evidence="2">The sequence shown here is derived from an EMBL/GenBank/DDBJ whole genome shotgun (WGS) entry which is preliminary data.</text>
</comment>
<reference evidence="2 3" key="1">
    <citation type="journal article" date="2022" name="Nat. Ecol. Evol.">
        <title>A masculinizing supergene underlies an exaggerated male reproductive morph in a spider.</title>
        <authorList>
            <person name="Hendrickx F."/>
            <person name="De Corte Z."/>
            <person name="Sonet G."/>
            <person name="Van Belleghem S.M."/>
            <person name="Kostlbacher S."/>
            <person name="Vangestel C."/>
        </authorList>
    </citation>
    <scope>NUCLEOTIDE SEQUENCE [LARGE SCALE GENOMIC DNA]</scope>
    <source>
        <strain evidence="2">W744_W776</strain>
    </source>
</reference>
<dbReference type="Proteomes" id="UP000827092">
    <property type="component" value="Unassembled WGS sequence"/>
</dbReference>
<protein>
    <submittedName>
        <fullName evidence="2">Uncharacterized protein</fullName>
    </submittedName>
</protein>
<name>A0AAV6U509_9ARAC</name>
<evidence type="ECO:0000256" key="1">
    <source>
        <dbReference type="SAM" id="SignalP"/>
    </source>
</evidence>
<keyword evidence="1" id="KW-0732">Signal</keyword>
<accession>A0AAV6U509</accession>